<dbReference type="Pfam" id="PF14352">
    <property type="entry name" value="DUF4402"/>
    <property type="match status" value="1"/>
</dbReference>
<comment type="caution">
    <text evidence="2">The sequence shown here is derived from an EMBL/GenBank/DDBJ whole genome shotgun (WGS) entry which is preliminary data.</text>
</comment>
<dbReference type="Proteomes" id="UP001257234">
    <property type="component" value="Unassembled WGS sequence"/>
</dbReference>
<evidence type="ECO:0000256" key="1">
    <source>
        <dbReference type="SAM" id="SignalP"/>
    </source>
</evidence>
<dbReference type="InterPro" id="IPR025514">
    <property type="entry name" value="DUF4402"/>
</dbReference>
<organism evidence="2 3">
    <name type="scientific">Christiangramia sediminicola</name>
    <dbReference type="NCBI Taxonomy" id="3073267"/>
    <lineage>
        <taxon>Bacteria</taxon>
        <taxon>Pseudomonadati</taxon>
        <taxon>Bacteroidota</taxon>
        <taxon>Flavobacteriia</taxon>
        <taxon>Flavobacteriales</taxon>
        <taxon>Flavobacteriaceae</taxon>
        <taxon>Christiangramia</taxon>
    </lineage>
</organism>
<protein>
    <submittedName>
        <fullName evidence="2">DUF4402 domain-containing protein</fullName>
    </submittedName>
</protein>
<name>A0ABU1EP96_9FLAO</name>
<feature type="chain" id="PRO_5045174075" evidence="1">
    <location>
        <begin position="19"/>
        <end position="164"/>
    </location>
</feature>
<keyword evidence="3" id="KW-1185">Reference proteome</keyword>
<gene>
    <name evidence="2" type="ORF">RE431_06170</name>
</gene>
<accession>A0ABU1EP96</accession>
<proteinExistence type="predicted"/>
<reference evidence="3" key="1">
    <citation type="submission" date="2023-07" db="EMBL/GenBank/DDBJ databases">
        <title>Christiangramia sp. SM2212., a novel bacterium of the family Flavobacteriaceae isolated from the sea sediment.</title>
        <authorList>
            <person name="Wang J."/>
            <person name="Zhang X."/>
        </authorList>
    </citation>
    <scope>NUCLEOTIDE SEQUENCE [LARGE SCALE GENOMIC DNA]</scope>
    <source>
        <strain evidence="3">SM2212</strain>
    </source>
</reference>
<sequence length="164" mass="17885">MRIALLYLLLFSTSFLYSQNSANTSVRSTAVVVEPIEIEKNVDLHFGNVISSFNPGRLILSPDGNRTTFGVDISSANPGEVSAAEAIVTHGSYDYTVTLPETFKLYNQNNPNQFLIIDEFTVSPETSAENYDVLKIGATLNIQANQSGGLYTNNSGFTVTVTYN</sequence>
<dbReference type="EMBL" id="JAVJIU010000002">
    <property type="protein sequence ID" value="MDR5590216.1"/>
    <property type="molecule type" value="Genomic_DNA"/>
</dbReference>
<evidence type="ECO:0000313" key="3">
    <source>
        <dbReference type="Proteomes" id="UP001257234"/>
    </source>
</evidence>
<dbReference type="RefSeq" id="WP_309561093.1">
    <property type="nucleotide sequence ID" value="NZ_JAVJIU010000002.1"/>
</dbReference>
<keyword evidence="1" id="KW-0732">Signal</keyword>
<evidence type="ECO:0000313" key="2">
    <source>
        <dbReference type="EMBL" id="MDR5590216.1"/>
    </source>
</evidence>
<feature type="signal peptide" evidence="1">
    <location>
        <begin position="1"/>
        <end position="18"/>
    </location>
</feature>